<name>A0A101NPX5_9ACTN</name>
<dbReference type="OrthoDB" id="9771966at2"/>
<accession>A0A101NPX5</accession>
<sequence length="507" mass="53709">MNPDSPRAAVVIAPGLDHHLLRGWIRAGHLPHLAGIMERGSLRPASADEPTDPSTAWRPILGGGPGTGPSLLARLAEEPRDVLTVFVPEHEEVPGVRSVMSPPVPHDCTPMGPYSVVLAEGAALPGQPVTGQGHAVRLRDGVAEPYPGIRVQAFAPDREGRMRLRVADHATALPARQWSPWIAVPGAGGTEVTRLVVLDTSPAVIYATPPQTGTAAPHGPVPLSGLPGTLAAHSDGVLDDGLVAALFDDCAAQANEQIISAAAERTAVLVAGVPYLDAVQHHLWHQLDFTSHWFDSRRRPALAVLDAYRKLDELVGALSATCPELLIASPHGSQSLRATVDLNVWLRSRGLDGQAHSPDGRSLRLRLAGRDPDGVVPQSAAQAVLETIAARLGDLAEIDGSGLVVSRITTRPGDPARRPPDEPDAVVRFTPGHRARRDTDRPAGPDAVLVRSLLRVSGHHSDLDPVFVPGAVLTTRPAVEGRIDWARVCDLASWLFTPAGAMPPQRT</sequence>
<comment type="caution">
    <text evidence="2">The sequence shown here is derived from an EMBL/GenBank/DDBJ whole genome shotgun (WGS) entry which is preliminary data.</text>
</comment>
<dbReference type="Pfam" id="PF01663">
    <property type="entry name" value="Phosphodiest"/>
    <property type="match status" value="1"/>
</dbReference>
<dbReference type="EMBL" id="LMWL01000011">
    <property type="protein sequence ID" value="KUM97270.1"/>
    <property type="molecule type" value="Genomic_DNA"/>
</dbReference>
<dbReference type="RefSeq" id="WP_066994329.1">
    <property type="nucleotide sequence ID" value="NZ_BNDU01000004.1"/>
</dbReference>
<dbReference type="AlphaFoldDB" id="A0A101NPX5"/>
<keyword evidence="3" id="KW-1185">Reference proteome</keyword>
<evidence type="ECO:0000313" key="2">
    <source>
        <dbReference type="EMBL" id="KUM97270.1"/>
    </source>
</evidence>
<dbReference type="STRING" id="67285.AQI88_08320"/>
<evidence type="ECO:0008006" key="4">
    <source>
        <dbReference type="Google" id="ProtNLM"/>
    </source>
</evidence>
<feature type="region of interest" description="Disordered" evidence="1">
    <location>
        <begin position="43"/>
        <end position="63"/>
    </location>
</feature>
<dbReference type="Proteomes" id="UP000054241">
    <property type="component" value="Unassembled WGS sequence"/>
</dbReference>
<proteinExistence type="predicted"/>
<dbReference type="InterPro" id="IPR002591">
    <property type="entry name" value="Phosphodiest/P_Trfase"/>
</dbReference>
<dbReference type="SUPFAM" id="SSF53649">
    <property type="entry name" value="Alkaline phosphatase-like"/>
    <property type="match status" value="1"/>
</dbReference>
<dbReference type="InterPro" id="IPR017850">
    <property type="entry name" value="Alkaline_phosphatase_core_sf"/>
</dbReference>
<organism evidence="2 3">
    <name type="scientific">Streptomyces cellostaticus</name>
    <dbReference type="NCBI Taxonomy" id="67285"/>
    <lineage>
        <taxon>Bacteria</taxon>
        <taxon>Bacillati</taxon>
        <taxon>Actinomycetota</taxon>
        <taxon>Actinomycetes</taxon>
        <taxon>Kitasatosporales</taxon>
        <taxon>Streptomycetaceae</taxon>
        <taxon>Streptomyces</taxon>
    </lineage>
</organism>
<protein>
    <recommendedName>
        <fullName evidence="4">Nucleotide pyrophosphatase</fullName>
    </recommendedName>
</protein>
<evidence type="ECO:0000313" key="3">
    <source>
        <dbReference type="Proteomes" id="UP000054241"/>
    </source>
</evidence>
<gene>
    <name evidence="2" type="ORF">AQI88_08320</name>
</gene>
<evidence type="ECO:0000256" key="1">
    <source>
        <dbReference type="SAM" id="MobiDB-lite"/>
    </source>
</evidence>
<reference evidence="2 3" key="1">
    <citation type="submission" date="2015-10" db="EMBL/GenBank/DDBJ databases">
        <title>Draft genome sequence of Streptomyces cellostaticus DSM 40189, type strain for the species Streptomyces cellostaticus.</title>
        <authorList>
            <person name="Ruckert C."/>
            <person name="Winkler A."/>
            <person name="Kalinowski J."/>
            <person name="Kampfer P."/>
            <person name="Glaeser S."/>
        </authorList>
    </citation>
    <scope>NUCLEOTIDE SEQUENCE [LARGE SCALE GENOMIC DNA]</scope>
    <source>
        <strain evidence="2 3">DSM 40189</strain>
    </source>
</reference>